<dbReference type="EMBL" id="AOJG01000001">
    <property type="protein sequence ID" value="EMA64740.1"/>
    <property type="molecule type" value="Genomic_DNA"/>
</dbReference>
<dbReference type="AlphaFoldDB" id="M0P7C1"/>
<evidence type="ECO:0000313" key="1">
    <source>
        <dbReference type="EMBL" id="EMA64740.1"/>
    </source>
</evidence>
<evidence type="ECO:0000313" key="2">
    <source>
        <dbReference type="Proteomes" id="UP000011650"/>
    </source>
</evidence>
<reference evidence="1 2" key="1">
    <citation type="journal article" date="2014" name="PLoS Genet.">
        <title>Phylogenetically driven sequencing of extremely halophilic archaea reveals strategies for static and dynamic osmo-response.</title>
        <authorList>
            <person name="Becker E.A."/>
            <person name="Seitzer P.M."/>
            <person name="Tritt A."/>
            <person name="Larsen D."/>
            <person name="Krusor M."/>
            <person name="Yao A.I."/>
            <person name="Wu D."/>
            <person name="Madern D."/>
            <person name="Eisen J.A."/>
            <person name="Darling A.E."/>
            <person name="Facciotti M.T."/>
        </authorList>
    </citation>
    <scope>NUCLEOTIDE SEQUENCE [LARGE SCALE GENOMIC DNA]</scope>
    <source>
        <strain evidence="1 2">DSM 21995</strain>
    </source>
</reference>
<dbReference type="Proteomes" id="UP000011650">
    <property type="component" value="Unassembled WGS sequence"/>
</dbReference>
<name>M0P7C1_9EURY</name>
<comment type="caution">
    <text evidence="1">The sequence shown here is derived from an EMBL/GenBank/DDBJ whole genome shotgun (WGS) entry which is preliminary data.</text>
</comment>
<gene>
    <name evidence="1" type="ORF">C469_00750</name>
</gene>
<sequence length="106" mass="12103">MSTRSVLVSIEVLKQGLRTTRREPHIIDALLFRDRWRDDLLRKLLIDLFDTSAVSKEALERSELFVQRDGLDVLLATPSLVSFEVPTAHVGERTDTTLLTELDEVL</sequence>
<accession>M0P7C1</accession>
<organism evidence="1 2">
    <name type="scientific">Halorubrum lipolyticum DSM 21995</name>
    <dbReference type="NCBI Taxonomy" id="1227482"/>
    <lineage>
        <taxon>Archaea</taxon>
        <taxon>Methanobacteriati</taxon>
        <taxon>Methanobacteriota</taxon>
        <taxon>Stenosarchaea group</taxon>
        <taxon>Halobacteria</taxon>
        <taxon>Halobacteriales</taxon>
        <taxon>Haloferacaceae</taxon>
        <taxon>Halorubrum</taxon>
    </lineage>
</organism>
<keyword evidence="2" id="KW-1185">Reference proteome</keyword>
<proteinExistence type="predicted"/>
<protein>
    <submittedName>
        <fullName evidence="1">Uncharacterized protein</fullName>
    </submittedName>
</protein>